<dbReference type="NCBIfam" id="TIGR00918">
    <property type="entry name" value="2A060602"/>
    <property type="match status" value="1"/>
</dbReference>
<dbReference type="SUPFAM" id="SSF82866">
    <property type="entry name" value="Multidrug efflux transporter AcrB transmembrane domain"/>
    <property type="match status" value="2"/>
</dbReference>
<keyword evidence="12" id="KW-1185">Reference proteome</keyword>
<dbReference type="GO" id="GO:0005886">
    <property type="term" value="C:plasma membrane"/>
    <property type="evidence" value="ECO:0007669"/>
    <property type="project" value="TreeGrafter"/>
</dbReference>
<evidence type="ECO:0000256" key="3">
    <source>
        <dbReference type="ARBA" id="ARBA00022692"/>
    </source>
</evidence>
<dbReference type="GeneTree" id="ENSGT00940000159011"/>
<comment type="similarity">
    <text evidence="2">Belongs to the patched family.</text>
</comment>
<evidence type="ECO:0000259" key="10">
    <source>
        <dbReference type="PROSITE" id="PS50156"/>
    </source>
</evidence>
<evidence type="ECO:0000256" key="2">
    <source>
        <dbReference type="ARBA" id="ARBA00005585"/>
    </source>
</evidence>
<dbReference type="PROSITE" id="PS50156">
    <property type="entry name" value="SSD"/>
    <property type="match status" value="1"/>
</dbReference>
<comment type="subcellular location">
    <subcellularLocation>
        <location evidence="1">Membrane</location>
        <topology evidence="1">Multi-pass membrane protein</topology>
    </subcellularLocation>
</comment>
<evidence type="ECO:0000256" key="7">
    <source>
        <dbReference type="ARBA" id="ARBA00023180"/>
    </source>
</evidence>
<dbReference type="FunFam" id="1.20.1640.10:FF:000007">
    <property type="entry name" value="Protein patched homolog 1"/>
    <property type="match status" value="1"/>
</dbReference>
<evidence type="ECO:0000256" key="6">
    <source>
        <dbReference type="ARBA" id="ARBA00023170"/>
    </source>
</evidence>
<accession>A0A8C9X7S3</accession>
<dbReference type="InterPro" id="IPR004766">
    <property type="entry name" value="TM_rcpt_patched"/>
</dbReference>
<evidence type="ECO:0000313" key="12">
    <source>
        <dbReference type="Proteomes" id="UP000694568"/>
    </source>
</evidence>
<dbReference type="Pfam" id="PF12349">
    <property type="entry name" value="Sterol-sensing"/>
    <property type="match status" value="1"/>
</dbReference>
<dbReference type="GO" id="GO:0005119">
    <property type="term" value="F:smoothened binding"/>
    <property type="evidence" value="ECO:0007669"/>
    <property type="project" value="TreeGrafter"/>
</dbReference>
<dbReference type="PANTHER" id="PTHR46022:SF5">
    <property type="entry name" value="PROTEIN PATCHED HOMOLOG 1"/>
    <property type="match status" value="1"/>
</dbReference>
<dbReference type="FunFam" id="1.20.1640.10:FF:000003">
    <property type="entry name" value="protein patched homolog 1"/>
    <property type="match status" value="1"/>
</dbReference>
<feature type="transmembrane region" description="Helical" evidence="9">
    <location>
        <begin position="667"/>
        <end position="690"/>
    </location>
</feature>
<dbReference type="GO" id="GO:0045879">
    <property type="term" value="P:negative regulation of smoothened signaling pathway"/>
    <property type="evidence" value="ECO:0007669"/>
    <property type="project" value="TreeGrafter"/>
</dbReference>
<keyword evidence="5 9" id="KW-0472">Membrane</keyword>
<feature type="transmembrane region" description="Helical" evidence="9">
    <location>
        <begin position="979"/>
        <end position="998"/>
    </location>
</feature>
<name>A0A8C9X7S3_SANLU</name>
<feature type="transmembrane region" description="Helical" evidence="9">
    <location>
        <begin position="509"/>
        <end position="532"/>
    </location>
</feature>
<dbReference type="Gene3D" id="1.20.1640.10">
    <property type="entry name" value="Multidrug efflux transporter AcrB transmembrane domain"/>
    <property type="match status" value="2"/>
</dbReference>
<keyword evidence="3 9" id="KW-0812">Transmembrane</keyword>
<dbReference type="Ensembl" id="ENSSLUT00000006259.1">
    <property type="protein sequence ID" value="ENSSLUP00000006103.1"/>
    <property type="gene ID" value="ENSSLUG00000001894.1"/>
</dbReference>
<feature type="transmembrane region" description="Helical" evidence="9">
    <location>
        <begin position="480"/>
        <end position="503"/>
    </location>
</feature>
<feature type="transmembrane region" description="Helical" evidence="9">
    <location>
        <begin position="437"/>
        <end position="459"/>
    </location>
</feature>
<evidence type="ECO:0000256" key="1">
    <source>
        <dbReference type="ARBA" id="ARBA00004141"/>
    </source>
</evidence>
<keyword evidence="7" id="KW-0325">Glycoprotein</keyword>
<proteinExistence type="inferred from homology"/>
<organism evidence="11 12">
    <name type="scientific">Sander lucioperca</name>
    <name type="common">Pike-perch</name>
    <name type="synonym">Perca lucioperca</name>
    <dbReference type="NCBI Taxonomy" id="283035"/>
    <lineage>
        <taxon>Eukaryota</taxon>
        <taxon>Metazoa</taxon>
        <taxon>Chordata</taxon>
        <taxon>Craniata</taxon>
        <taxon>Vertebrata</taxon>
        <taxon>Euteleostomi</taxon>
        <taxon>Actinopterygii</taxon>
        <taxon>Neopterygii</taxon>
        <taxon>Teleostei</taxon>
        <taxon>Neoteleostei</taxon>
        <taxon>Acanthomorphata</taxon>
        <taxon>Eupercaria</taxon>
        <taxon>Perciformes</taxon>
        <taxon>Percoidei</taxon>
        <taxon>Percidae</taxon>
        <taxon>Luciopercinae</taxon>
        <taxon>Sander</taxon>
    </lineage>
</organism>
<feature type="transmembrane region" description="Helical" evidence="9">
    <location>
        <begin position="375"/>
        <end position="394"/>
    </location>
</feature>
<dbReference type="InterPro" id="IPR053958">
    <property type="entry name" value="HMGCR/SNAP/NPC1-like_SSD"/>
</dbReference>
<feature type="transmembrane region" description="Helical" evidence="9">
    <location>
        <begin position="406"/>
        <end position="431"/>
    </location>
</feature>
<dbReference type="GO" id="GO:0097108">
    <property type="term" value="F:hedgehog family protein binding"/>
    <property type="evidence" value="ECO:0007669"/>
    <property type="project" value="TreeGrafter"/>
</dbReference>
<dbReference type="AlphaFoldDB" id="A0A8C9X7S3"/>
<dbReference type="GO" id="GO:0008158">
    <property type="term" value="F:hedgehog receptor activity"/>
    <property type="evidence" value="ECO:0007669"/>
    <property type="project" value="InterPro"/>
</dbReference>
<evidence type="ECO:0000256" key="5">
    <source>
        <dbReference type="ARBA" id="ARBA00023136"/>
    </source>
</evidence>
<dbReference type="Proteomes" id="UP000694568">
    <property type="component" value="Unplaced"/>
</dbReference>
<evidence type="ECO:0000256" key="4">
    <source>
        <dbReference type="ARBA" id="ARBA00022989"/>
    </source>
</evidence>
<dbReference type="InterPro" id="IPR000731">
    <property type="entry name" value="SSD"/>
</dbReference>
<feature type="domain" description="SSD" evidence="10">
    <location>
        <begin position="374"/>
        <end position="534"/>
    </location>
</feature>
<feature type="transmembrane region" description="Helical" evidence="9">
    <location>
        <begin position="951"/>
        <end position="972"/>
    </location>
</feature>
<reference evidence="11" key="1">
    <citation type="submission" date="2025-08" db="UniProtKB">
        <authorList>
            <consortium name="Ensembl"/>
        </authorList>
    </citation>
    <scope>IDENTIFICATION</scope>
</reference>
<keyword evidence="4 9" id="KW-1133">Transmembrane helix</keyword>
<protein>
    <submittedName>
        <fullName evidence="11">Patched 1</fullName>
    </submittedName>
</protein>
<sequence>LFTYIRSGGPAGKATGRKAPLWLRAKFQRLLFRLGCYIQKNCGKFLVVGLMIFGAFAVGLRAANLETDVEKLWVEVGGRVNQELKYTRQNIGEEAMFNPQLMIQTPREDGANVLTVDALLQHLESAIRASRVHVYLYNRQWKLENLCYKSGELIIEKLHPCLIITPLDCFWEGAKLQSGMVYLPGKDPLQWTNFDPKEFLEDLRRANFPVEGFEDMLEKADVGHGYMDRPCLNPADPDCPLTAPNKNSTKVGTHIGSSFDGGCHGLSRKYMHWQEELIVGGTTKNGSGPLLSAQALQTMFQLMTPKQMFEHFRGYEEVAGINWNEEKAAAILEAWQRRYSEAVLQSVAANSSQKVLSFTTTTLEDILKSFSDISVIRVASGYLLMLAYACLTMLRWDCAKSQGAVGLAGVLLVTLSVAAGLGLCSLLGISFNAATTQVLPFLALGVGVDDVFLLAHAFSETGQNKRIPFEDRTGECLKRTGASVALTSISNVTAFFMAALIPIPALRAFSLQAAVVVVFNFAMVLLIFPAILSMDLYRREDRRFDIFCCFYSPPPSYRTPPPSYHTSHGFAQQTQITMQSTVQLRTEYDPRTQAFYTTAEPRSQISVQPMNPAPTRTSTTSQGQENNSSTRDLLSQYGESSLGLRCLEPPCSRWTLSSFAERHYAPFLLLPTTKVVVIVLFLCLLGVSLYGTTQVRDGLELTDIVPRDTSEYDFIGAQFKFFSFYNMYVVTQRADYAQKQPLLHQLHQRFHTVRYVLKEDNGQLPRMWLNYFRDWLQGLQQAFDKDWEAGRITLNSYRNGSDDGVLAYKLLVQTGRRDKPINFNLLTRQRLVDADGIINPGAFYIYLTAWVSNDPVAYAASQANIRPHPPEWLHDRTDSMPETRLSIPAAEPIEYAQFPFYLNGLRETPQFVEAIESVRAICSNYSRQGLPSYPNGYPFLFWEQYVSLRHWLLLSISVVLACTFLVCALFLLNPWTAGIIVLVLSLMTVELFGFMGLMGIKLSAVPVVILIASVGIGVEFTVHVALAFLTAIGDRHKRAVLALEHMFAPVLDGAFSTLLGVLMLAGSEFDFITVETMPQPVCHTVIFLSHQSCMKALRFLSLFPPSVSFSSSTHISLSYSLAVNLIPFPATSDIPGCFCWSISGSLLSKKTS</sequence>
<feature type="transmembrane region" description="Helical" evidence="9">
    <location>
        <begin position="1004"/>
        <end position="1029"/>
    </location>
</feature>
<reference evidence="11" key="2">
    <citation type="submission" date="2025-09" db="UniProtKB">
        <authorList>
            <consortium name="Ensembl"/>
        </authorList>
    </citation>
    <scope>IDENTIFICATION</scope>
</reference>
<evidence type="ECO:0000256" key="9">
    <source>
        <dbReference type="SAM" id="Phobius"/>
    </source>
</evidence>
<keyword evidence="6" id="KW-0675">Receptor</keyword>
<evidence type="ECO:0000313" key="11">
    <source>
        <dbReference type="Ensembl" id="ENSSLUP00000006103.1"/>
    </source>
</evidence>
<gene>
    <name evidence="11" type="primary">ptch1</name>
</gene>
<dbReference type="PANTHER" id="PTHR46022">
    <property type="entry name" value="PROTEIN PATCHED"/>
    <property type="match status" value="1"/>
</dbReference>
<feature type="region of interest" description="Disordered" evidence="8">
    <location>
        <begin position="606"/>
        <end position="631"/>
    </location>
</feature>
<evidence type="ECO:0000256" key="8">
    <source>
        <dbReference type="SAM" id="MobiDB-lite"/>
    </source>
</evidence>